<protein>
    <submittedName>
        <fullName evidence="1">Uncharacterized protein</fullName>
    </submittedName>
</protein>
<dbReference type="EMBL" id="BK032546">
    <property type="protein sequence ID" value="DAF46898.1"/>
    <property type="molecule type" value="Genomic_DNA"/>
</dbReference>
<sequence length="182" mass="20595">MKIKDVVGECLVKMGQTDFSNEQTLDEQQTELKNKLLASINIIYREIVSEYLPLYHTETVNFSGGKVNSSALTKKILYPVKVVKNNRKQSFFSGADGVYCDIEGEAQLTYAYMPSAPLAYTDEINDMRLTVGALSDGALGEYYFQNKTFDLAKSFDSDFRAQIGVLRYKGKNVRVKARRWQA</sequence>
<reference evidence="1" key="1">
    <citation type="journal article" date="2021" name="Proc. Natl. Acad. Sci. U.S.A.">
        <title>A Catalog of Tens of Thousands of Viruses from Human Metagenomes Reveals Hidden Associations with Chronic Diseases.</title>
        <authorList>
            <person name="Tisza M.J."/>
            <person name="Buck C.B."/>
        </authorList>
    </citation>
    <scope>NUCLEOTIDE SEQUENCE</scope>
    <source>
        <strain evidence="1">CtxJ29</strain>
    </source>
</reference>
<name>A0A8S5S877_9CAUD</name>
<evidence type="ECO:0000313" key="1">
    <source>
        <dbReference type="EMBL" id="DAF46898.1"/>
    </source>
</evidence>
<organism evidence="1">
    <name type="scientific">Podoviridae sp. ctxJ29</name>
    <dbReference type="NCBI Taxonomy" id="2827754"/>
    <lineage>
        <taxon>Viruses</taxon>
        <taxon>Duplodnaviria</taxon>
        <taxon>Heunggongvirae</taxon>
        <taxon>Uroviricota</taxon>
        <taxon>Caudoviricetes</taxon>
    </lineage>
</organism>
<accession>A0A8S5S877</accession>
<proteinExistence type="predicted"/>